<evidence type="ECO:0000313" key="2">
    <source>
        <dbReference type="Proteomes" id="UP001165079"/>
    </source>
</evidence>
<dbReference type="RefSeq" id="WP_285664685.1">
    <property type="nucleotide sequence ID" value="NZ_BSTX01000003.1"/>
</dbReference>
<name>A0A9W6SNL9_9ACTN</name>
<organism evidence="1 2">
    <name type="scientific">Actinorhabdospora filicis</name>
    <dbReference type="NCBI Taxonomy" id="1785913"/>
    <lineage>
        <taxon>Bacteria</taxon>
        <taxon>Bacillati</taxon>
        <taxon>Actinomycetota</taxon>
        <taxon>Actinomycetes</taxon>
        <taxon>Micromonosporales</taxon>
        <taxon>Micromonosporaceae</taxon>
        <taxon>Actinorhabdospora</taxon>
    </lineage>
</organism>
<proteinExistence type="predicted"/>
<sequence length="107" mass="11518">MALDIDVESIRRGAAEMERAKETVREHLEAFQTAVESFAEAFGGDTIGMLVGVAHQSVIEGALECLTTNVTELESYVDSLNDMADKHEEGEEKARASFETILGAIGG</sequence>
<reference evidence="1" key="1">
    <citation type="submission" date="2023-03" db="EMBL/GenBank/DDBJ databases">
        <title>Actinorhabdospora filicis NBRC 111898.</title>
        <authorList>
            <person name="Ichikawa N."/>
            <person name="Sato H."/>
            <person name="Tonouchi N."/>
        </authorList>
    </citation>
    <scope>NUCLEOTIDE SEQUENCE</scope>
    <source>
        <strain evidence="1">NBRC 111898</strain>
    </source>
</reference>
<gene>
    <name evidence="1" type="ORF">Afil01_43400</name>
</gene>
<dbReference type="AlphaFoldDB" id="A0A9W6SNL9"/>
<accession>A0A9W6SNL9</accession>
<keyword evidence="2" id="KW-1185">Reference proteome</keyword>
<dbReference type="Gene3D" id="1.10.287.1060">
    <property type="entry name" value="ESAT-6-like"/>
    <property type="match status" value="1"/>
</dbReference>
<comment type="caution">
    <text evidence="1">The sequence shown here is derived from an EMBL/GenBank/DDBJ whole genome shotgun (WGS) entry which is preliminary data.</text>
</comment>
<dbReference type="Proteomes" id="UP001165079">
    <property type="component" value="Unassembled WGS sequence"/>
</dbReference>
<evidence type="ECO:0000313" key="1">
    <source>
        <dbReference type="EMBL" id="GLZ79533.1"/>
    </source>
</evidence>
<dbReference type="EMBL" id="BSTX01000003">
    <property type="protein sequence ID" value="GLZ79533.1"/>
    <property type="molecule type" value="Genomic_DNA"/>
</dbReference>
<protein>
    <recommendedName>
        <fullName evidence="3">Excreted virulence factor EspC (Type VII ESX diderm)</fullName>
    </recommendedName>
</protein>
<evidence type="ECO:0008006" key="3">
    <source>
        <dbReference type="Google" id="ProtNLM"/>
    </source>
</evidence>